<comment type="subcellular location">
    <subcellularLocation>
        <location evidence="1 9">Golgi apparatus membrane</location>
        <topology evidence="1 9">Peripheral membrane protein</topology>
    </subcellularLocation>
</comment>
<evidence type="ECO:0000313" key="16">
    <source>
        <dbReference type="EMBL" id="CAE0043264.1"/>
    </source>
</evidence>
<dbReference type="Pfam" id="PF06419">
    <property type="entry name" value="COG6_N"/>
    <property type="match status" value="1"/>
</dbReference>
<evidence type="ECO:0000256" key="2">
    <source>
        <dbReference type="ARBA" id="ARBA00011023"/>
    </source>
</evidence>
<dbReference type="InterPro" id="IPR048369">
    <property type="entry name" value="COG6_C"/>
</dbReference>
<evidence type="ECO:0000256" key="5">
    <source>
        <dbReference type="ARBA" id="ARBA00022927"/>
    </source>
</evidence>
<dbReference type="PANTHER" id="PTHR21506">
    <property type="entry name" value="COMPONENT OF OLIGOMERIC GOLGI COMPLEX 6"/>
    <property type="match status" value="1"/>
</dbReference>
<dbReference type="InterPro" id="IPR010490">
    <property type="entry name" value="COG6"/>
</dbReference>
<keyword evidence="5 9" id="KW-0653">Protein transport</keyword>
<dbReference type="AlphaFoldDB" id="A0A7S3EBG9"/>
<dbReference type="GO" id="GO:0015031">
    <property type="term" value="P:protein transport"/>
    <property type="evidence" value="ECO:0007669"/>
    <property type="project" value="UniProtKB-KW"/>
</dbReference>
<comment type="function">
    <text evidence="9">Required for normal Golgi function.</text>
</comment>
<evidence type="ECO:0000313" key="13">
    <source>
        <dbReference type="EMBL" id="CAE0043199.1"/>
    </source>
</evidence>
<keyword evidence="7 9" id="KW-0472">Membrane</keyword>
<dbReference type="GO" id="GO:0006891">
    <property type="term" value="P:intra-Golgi vesicle-mediated transport"/>
    <property type="evidence" value="ECO:0007669"/>
    <property type="project" value="UniProtKB-UniRule"/>
</dbReference>
<dbReference type="InterPro" id="IPR048368">
    <property type="entry name" value="COG6_N"/>
</dbReference>
<evidence type="ECO:0000259" key="12">
    <source>
        <dbReference type="Pfam" id="PF20653"/>
    </source>
</evidence>
<evidence type="ECO:0000256" key="7">
    <source>
        <dbReference type="ARBA" id="ARBA00023136"/>
    </source>
</evidence>
<dbReference type="Pfam" id="PF20653">
    <property type="entry name" value="COG6_C"/>
    <property type="match status" value="1"/>
</dbReference>
<evidence type="ECO:0000313" key="14">
    <source>
        <dbReference type="EMBL" id="CAE0043210.1"/>
    </source>
</evidence>
<evidence type="ECO:0000256" key="3">
    <source>
        <dbReference type="ARBA" id="ARBA00020973"/>
    </source>
</evidence>
<evidence type="ECO:0000256" key="6">
    <source>
        <dbReference type="ARBA" id="ARBA00023034"/>
    </source>
</evidence>
<name>A0A7S3EBG9_9RHOD</name>
<organism evidence="13">
    <name type="scientific">Rhodosorus marinus</name>
    <dbReference type="NCBI Taxonomy" id="101924"/>
    <lineage>
        <taxon>Eukaryota</taxon>
        <taxon>Rhodophyta</taxon>
        <taxon>Stylonematophyceae</taxon>
        <taxon>Stylonematales</taxon>
        <taxon>Stylonemataceae</taxon>
        <taxon>Rhodosorus</taxon>
    </lineage>
</organism>
<protein>
    <recommendedName>
        <fullName evidence="3 9">Conserved oligomeric Golgi complex subunit 6</fullName>
        <shortName evidence="9">COG complex subunit 6</shortName>
    </recommendedName>
    <alternativeName>
        <fullName evidence="8 9">Component of oligomeric Golgi complex 6</fullName>
    </alternativeName>
</protein>
<keyword evidence="4 9" id="KW-0813">Transport</keyword>
<dbReference type="GO" id="GO:0000139">
    <property type="term" value="C:Golgi membrane"/>
    <property type="evidence" value="ECO:0007669"/>
    <property type="project" value="UniProtKB-SubCell"/>
</dbReference>
<proteinExistence type="inferred from homology"/>
<dbReference type="PANTHER" id="PTHR21506:SF0">
    <property type="entry name" value="CONSERVED OLIGOMERIC GOLGI COMPLEX SUBUNIT 6"/>
    <property type="match status" value="1"/>
</dbReference>
<dbReference type="EMBL" id="HBHW01014414">
    <property type="protein sequence ID" value="CAE0043210.1"/>
    <property type="molecule type" value="Transcribed_RNA"/>
</dbReference>
<feature type="domain" description="Conserved oligomeric complex COG6 N-terminal" evidence="11">
    <location>
        <begin position="64"/>
        <end position="176"/>
    </location>
</feature>
<evidence type="ECO:0000259" key="11">
    <source>
        <dbReference type="Pfam" id="PF06419"/>
    </source>
</evidence>
<reference evidence="13" key="1">
    <citation type="submission" date="2021-01" db="EMBL/GenBank/DDBJ databases">
        <authorList>
            <person name="Corre E."/>
            <person name="Pelletier E."/>
            <person name="Niang G."/>
            <person name="Scheremetjew M."/>
            <person name="Finn R."/>
            <person name="Kale V."/>
            <person name="Holt S."/>
            <person name="Cochrane G."/>
            <person name="Meng A."/>
            <person name="Brown T."/>
            <person name="Cohen L."/>
        </authorList>
    </citation>
    <scope>NUCLEOTIDE SEQUENCE</scope>
    <source>
        <strain evidence="13">CCMP 769</strain>
    </source>
</reference>
<comment type="subunit">
    <text evidence="9">Component of the conserved oligomeric Golgi complex.</text>
</comment>
<accession>A0A7S3EBG9</accession>
<dbReference type="GO" id="GO:0017119">
    <property type="term" value="C:Golgi transport complex"/>
    <property type="evidence" value="ECO:0007669"/>
    <property type="project" value="UniProtKB-UniRule"/>
</dbReference>
<evidence type="ECO:0000256" key="4">
    <source>
        <dbReference type="ARBA" id="ARBA00022448"/>
    </source>
</evidence>
<comment type="similarity">
    <text evidence="2 9">Belongs to the COG6 family.</text>
</comment>
<feature type="domain" description="Conserved Oligomeric Golgi complex subunit 6 C-terminal" evidence="12">
    <location>
        <begin position="206"/>
        <end position="671"/>
    </location>
</feature>
<evidence type="ECO:0000256" key="1">
    <source>
        <dbReference type="ARBA" id="ARBA00004395"/>
    </source>
</evidence>
<dbReference type="EMBL" id="HBHW01014471">
    <property type="protein sequence ID" value="CAE0043264.1"/>
    <property type="molecule type" value="Transcribed_RNA"/>
</dbReference>
<feature type="region of interest" description="Disordered" evidence="10">
    <location>
        <begin position="1"/>
        <end position="35"/>
    </location>
</feature>
<feature type="compositionally biased region" description="Polar residues" evidence="10">
    <location>
        <begin position="18"/>
        <end position="35"/>
    </location>
</feature>
<evidence type="ECO:0000256" key="8">
    <source>
        <dbReference type="ARBA" id="ARBA00031348"/>
    </source>
</evidence>
<evidence type="ECO:0000256" key="10">
    <source>
        <dbReference type="SAM" id="MobiDB-lite"/>
    </source>
</evidence>
<dbReference type="EMBL" id="HBHW01014403">
    <property type="protein sequence ID" value="CAE0043199.1"/>
    <property type="molecule type" value="Transcribed_RNA"/>
</dbReference>
<gene>
    <name evidence="13" type="ORF">RMAR00112_LOCUS11170</name>
    <name evidence="14" type="ORF">RMAR00112_LOCUS11181</name>
    <name evidence="15" type="ORF">RMAR00112_LOCUS11224</name>
    <name evidence="16" type="ORF">RMAR00112_LOCUS11235</name>
</gene>
<evidence type="ECO:0000256" key="9">
    <source>
        <dbReference type="RuleBase" id="RU365075"/>
    </source>
</evidence>
<keyword evidence="6 9" id="KW-0333">Golgi apparatus</keyword>
<sequence>MSADVSSLGKLGDDGGSTRRSSVGRQRLSTGSSRSPWAVQKLRGIVDAPPLTTYPALLEGLQELSEFYEENTRENRRQLRCEMESRTLKSCEQVLKSFAGVQAILSSVQGDVQRMRENVNHISNRLSTARLGASEVVAQTGDLRKKLSNAEKRAQVATLFFKRFLLSRSEEAILESAEISEEFLATLNKLERIHVESKSLLRCRNQRAGLEVVEMAAARREDAYERVYRFVQSRCGALDVESAEDEVESKLLRETIHTLKARPILLGYCADEVGAARRAILVERFVTALTRGGPAGVPRPIEMHAHDAMRYTNDMLAWIHQALASERELIMKLFSNVNESEASERKDGEETALKVLNTIFDALCRPFRVRFEQALDPQPPVVTLYKLASLLEFYAHTMMKLLGDDSGLPNTLLECNSLAMYAFFSSWRSRLESFQSAKPVPSEDLSPPIAVRQSMSRVKEIALTLDGSLSPAEAREEQIVAILEVILNPLITLCARMAAKHLEPVEREIFMANCIDTMRVPLVSFSFAASRAESLMADADAHIDRYIELSTASVLKSFGLYEVSEAIKFAQPGIALSRVPGLDSQTLAVGLNNFYAVLFERGQKSLANPERLRPPKIERISNSRMRLRVNRAVLQALTDLYAKIYKAMHDPENEYQVDQAGVLNPWDPQKVFLVLSGHFDLPNDM</sequence>
<dbReference type="EMBL" id="HBHW01014460">
    <property type="protein sequence ID" value="CAE0043253.1"/>
    <property type="molecule type" value="Transcribed_RNA"/>
</dbReference>
<feature type="compositionally biased region" description="Low complexity" evidence="10">
    <location>
        <begin position="1"/>
        <end position="10"/>
    </location>
</feature>
<dbReference type="SMART" id="SM01087">
    <property type="entry name" value="COG6"/>
    <property type="match status" value="1"/>
</dbReference>
<evidence type="ECO:0000313" key="15">
    <source>
        <dbReference type="EMBL" id="CAE0043253.1"/>
    </source>
</evidence>